<gene>
    <name evidence="5" type="ORF">BGZ97_000904</name>
</gene>
<dbReference type="EMBL" id="JAAAIN010001176">
    <property type="protein sequence ID" value="KAG0306005.1"/>
    <property type="molecule type" value="Genomic_DNA"/>
</dbReference>
<keyword evidence="6" id="KW-1185">Reference proteome</keyword>
<evidence type="ECO:0000256" key="3">
    <source>
        <dbReference type="SAM" id="MobiDB-lite"/>
    </source>
</evidence>
<feature type="region of interest" description="Disordered" evidence="3">
    <location>
        <begin position="422"/>
        <end position="575"/>
    </location>
</feature>
<sequence>MSNDLKSLYLTAPSGNASSPFWFKYNIQAKTWTADSAPAAQAPVWANRREAQLVTDPATGAIWYLGGTTNSVDTNEIDKFMNDAWSANVPTVKKDAGAAGPGVPAIMGSYSGGTSHLIDNKIYIIGGFASTSSSSRTYQTFQSLPWLDISTSPPTIGTQLTLGAVPPSRQDHCSVLTSSKKIIVYGGDVWSLDLVTLTWQQIVTVNLSRPRYGHTCNIVGANMVVFGGRNGSEIGYKDVLVYDVMQSNWMGSYAPKQDTTPISEPLPGGVNGPGGDHSALSTPALIGIIVGSIALLACVAGVFIYRRRQRKIEIREAEMEKEAYLASLGKDGDDKAGGGGKGKRRNNPYGAQSSPYSASTRHLNQRGVSMDVMDTPTTTHYDPIGLDSAMHSPSGGGNVQYLMQQLPDGTIAVQPVYLDHQGMSPYGGTPQLQQSPNIMYSENSSLGGVVNSPSPTLRSGPVGGGGVSGSGTGSNSYFAPPPSAINSTNPAGINPYGGQSGTSSPALPISSSGGSIPLPPTTPKAGYVLPPSSTVPYPRPIHDASGVPSPMLPQAPLPPNYKPSNGGATSSGSHF</sequence>
<dbReference type="Gene3D" id="2.120.10.80">
    <property type="entry name" value="Kelch-type beta propeller"/>
    <property type="match status" value="1"/>
</dbReference>
<name>A0A9P6UJT1_9FUNG</name>
<evidence type="ECO:0000256" key="4">
    <source>
        <dbReference type="SAM" id="Phobius"/>
    </source>
</evidence>
<dbReference type="SUPFAM" id="SSF117281">
    <property type="entry name" value="Kelch motif"/>
    <property type="match status" value="1"/>
</dbReference>
<dbReference type="Proteomes" id="UP000823405">
    <property type="component" value="Unassembled WGS sequence"/>
</dbReference>
<keyword evidence="2" id="KW-0677">Repeat</keyword>
<feature type="compositionally biased region" description="Gly residues" evidence="3">
    <location>
        <begin position="461"/>
        <end position="472"/>
    </location>
</feature>
<dbReference type="AlphaFoldDB" id="A0A9P6UJT1"/>
<keyword evidence="4" id="KW-0472">Membrane</keyword>
<evidence type="ECO:0000256" key="1">
    <source>
        <dbReference type="ARBA" id="ARBA00022441"/>
    </source>
</evidence>
<evidence type="ECO:0000313" key="5">
    <source>
        <dbReference type="EMBL" id="KAG0306005.1"/>
    </source>
</evidence>
<dbReference type="InterPro" id="IPR015915">
    <property type="entry name" value="Kelch-typ_b-propeller"/>
</dbReference>
<feature type="compositionally biased region" description="Polar residues" evidence="3">
    <location>
        <begin position="430"/>
        <end position="457"/>
    </location>
</feature>
<feature type="region of interest" description="Disordered" evidence="3">
    <location>
        <begin position="329"/>
        <end position="359"/>
    </location>
</feature>
<evidence type="ECO:0000256" key="2">
    <source>
        <dbReference type="ARBA" id="ARBA00022737"/>
    </source>
</evidence>
<feature type="compositionally biased region" description="Polar residues" evidence="3">
    <location>
        <begin position="562"/>
        <end position="575"/>
    </location>
</feature>
<comment type="caution">
    <text evidence="5">The sequence shown here is derived from an EMBL/GenBank/DDBJ whole genome shotgun (WGS) entry which is preliminary data.</text>
</comment>
<feature type="compositionally biased region" description="Pro residues" evidence="3">
    <location>
        <begin position="550"/>
        <end position="561"/>
    </location>
</feature>
<accession>A0A9P6UJT1</accession>
<feature type="compositionally biased region" description="Polar residues" evidence="3">
    <location>
        <begin position="349"/>
        <end position="359"/>
    </location>
</feature>
<feature type="compositionally biased region" description="Low complexity" evidence="3">
    <location>
        <begin position="501"/>
        <end position="516"/>
    </location>
</feature>
<protein>
    <recommendedName>
        <fullName evidence="7">Galactose oxidase</fullName>
    </recommendedName>
</protein>
<keyword evidence="4" id="KW-0812">Transmembrane</keyword>
<dbReference type="OrthoDB" id="10251809at2759"/>
<keyword evidence="1" id="KW-0880">Kelch repeat</keyword>
<evidence type="ECO:0000313" key="6">
    <source>
        <dbReference type="Proteomes" id="UP000823405"/>
    </source>
</evidence>
<dbReference type="PANTHER" id="PTHR46093">
    <property type="entry name" value="ACYL-COA-BINDING DOMAIN-CONTAINING PROTEIN 5"/>
    <property type="match status" value="1"/>
</dbReference>
<dbReference type="Pfam" id="PF24681">
    <property type="entry name" value="Kelch_KLHDC2_KLHL20_DRC7"/>
    <property type="match status" value="1"/>
</dbReference>
<evidence type="ECO:0008006" key="7">
    <source>
        <dbReference type="Google" id="ProtNLM"/>
    </source>
</evidence>
<reference evidence="5" key="1">
    <citation type="journal article" date="2020" name="Fungal Divers.">
        <title>Resolving the Mortierellaceae phylogeny through synthesis of multi-gene phylogenetics and phylogenomics.</title>
        <authorList>
            <person name="Vandepol N."/>
            <person name="Liber J."/>
            <person name="Desiro A."/>
            <person name="Na H."/>
            <person name="Kennedy M."/>
            <person name="Barry K."/>
            <person name="Grigoriev I.V."/>
            <person name="Miller A.N."/>
            <person name="O'Donnell K."/>
            <person name="Stajich J.E."/>
            <person name="Bonito G."/>
        </authorList>
    </citation>
    <scope>NUCLEOTIDE SEQUENCE</scope>
    <source>
        <strain evidence="5">NVP60</strain>
    </source>
</reference>
<dbReference type="PANTHER" id="PTHR46093:SF18">
    <property type="entry name" value="FIBRONECTIN TYPE-III DOMAIN-CONTAINING PROTEIN"/>
    <property type="match status" value="1"/>
</dbReference>
<proteinExistence type="predicted"/>
<keyword evidence="4" id="KW-1133">Transmembrane helix</keyword>
<dbReference type="CDD" id="cd12087">
    <property type="entry name" value="TM_EGFR-like"/>
    <property type="match status" value="1"/>
</dbReference>
<feature type="transmembrane region" description="Helical" evidence="4">
    <location>
        <begin position="284"/>
        <end position="305"/>
    </location>
</feature>
<organism evidence="5 6">
    <name type="scientific">Linnemannia gamsii</name>
    <dbReference type="NCBI Taxonomy" id="64522"/>
    <lineage>
        <taxon>Eukaryota</taxon>
        <taxon>Fungi</taxon>
        <taxon>Fungi incertae sedis</taxon>
        <taxon>Mucoromycota</taxon>
        <taxon>Mortierellomycotina</taxon>
        <taxon>Mortierellomycetes</taxon>
        <taxon>Mortierellales</taxon>
        <taxon>Mortierellaceae</taxon>
        <taxon>Linnemannia</taxon>
    </lineage>
</organism>